<dbReference type="GO" id="GO:0005737">
    <property type="term" value="C:cytoplasm"/>
    <property type="evidence" value="ECO:0007669"/>
    <property type="project" value="TreeGrafter"/>
</dbReference>
<evidence type="ECO:0000313" key="3">
    <source>
        <dbReference type="EMBL" id="TBU31058.1"/>
    </source>
</evidence>
<dbReference type="InterPro" id="IPR029021">
    <property type="entry name" value="Prot-tyrosine_phosphatase-like"/>
</dbReference>
<dbReference type="PANTHER" id="PTHR31811:SF0">
    <property type="entry name" value="TRNA A64-2'-O-RIBOSYLPHOSPHATE TRANSFERASE"/>
    <property type="match status" value="1"/>
</dbReference>
<dbReference type="Pfam" id="PF17184">
    <property type="entry name" value="Rit1_C"/>
    <property type="match status" value="1"/>
</dbReference>
<dbReference type="Proteomes" id="UP000292957">
    <property type="component" value="Unassembled WGS sequence"/>
</dbReference>
<reference evidence="3" key="1">
    <citation type="submission" date="2019-01" db="EMBL/GenBank/DDBJ databases">
        <title>Draft genome sequences of three monokaryotic isolates of the white-rot basidiomycete fungus Dichomitus squalens.</title>
        <authorList>
            <consortium name="DOE Joint Genome Institute"/>
            <person name="Lopez S.C."/>
            <person name="Andreopoulos B."/>
            <person name="Pangilinan J."/>
            <person name="Lipzen A."/>
            <person name="Riley R."/>
            <person name="Ahrendt S."/>
            <person name="Ng V."/>
            <person name="Barry K."/>
            <person name="Daum C."/>
            <person name="Grigoriev I.V."/>
            <person name="Hilden K.S."/>
            <person name="Makela M.R."/>
            <person name="de Vries R.P."/>
        </authorList>
    </citation>
    <scope>NUCLEOTIDE SEQUENCE [LARGE SCALE GENOMIC DNA]</scope>
    <source>
        <strain evidence="3">OM18370.1</strain>
    </source>
</reference>
<dbReference type="GO" id="GO:0019988">
    <property type="term" value="P:charged-tRNA amino acid modification"/>
    <property type="evidence" value="ECO:0007669"/>
    <property type="project" value="InterPro"/>
</dbReference>
<feature type="domain" description="Rit1 N-terminal" evidence="2">
    <location>
        <begin position="18"/>
        <end position="282"/>
    </location>
</feature>
<dbReference type="AlphaFoldDB" id="A0A4Q9MUZ5"/>
<gene>
    <name evidence="3" type="ORF">BD311DRAFT_717240</name>
</gene>
<evidence type="ECO:0000259" key="1">
    <source>
        <dbReference type="Pfam" id="PF04179"/>
    </source>
</evidence>
<dbReference type="Gene3D" id="3.90.190.10">
    <property type="entry name" value="Protein tyrosine phosphatase superfamily"/>
    <property type="match status" value="1"/>
</dbReference>
<organism evidence="3">
    <name type="scientific">Dichomitus squalens</name>
    <dbReference type="NCBI Taxonomy" id="114155"/>
    <lineage>
        <taxon>Eukaryota</taxon>
        <taxon>Fungi</taxon>
        <taxon>Dikarya</taxon>
        <taxon>Basidiomycota</taxon>
        <taxon>Agaricomycotina</taxon>
        <taxon>Agaricomycetes</taxon>
        <taxon>Polyporales</taxon>
        <taxon>Polyporaceae</taxon>
        <taxon>Dichomitus</taxon>
    </lineage>
</organism>
<dbReference type="InterPro" id="IPR033449">
    <property type="entry name" value="Rit1_N"/>
</dbReference>
<name>A0A4Q9MUZ5_9APHY</name>
<protein>
    <submittedName>
        <fullName evidence="3">Initiator tRNA phosphoribosyl transferase</fullName>
    </submittedName>
</protein>
<keyword evidence="3" id="KW-0808">Transferase</keyword>
<sequence>MGSSFEIKEANAQALAYVRKESLDIFNRLHSVQEDVRFVDQVREAYPKLPILPNLRCGAWYVDPAIATPEPAYYKSTDGHFGNWNFNLRRPNLHLLPYIIAKHGIVLVDSTRAGKRIPDALSKTVPIWCAVLNRAMLIAHSKTKDWDVELYCPPGTVSEQERSQIVLLLDGWAQALVKSAYALPDIPLPLRPLWINPATSVFPRLPTPENANYLPIVCVSASKQVHEGVERRLHGFSYVQGSGDDHELWGMGLTPQLFWKHKDTLLNTLREELPEAVQEIVERSKIRRQRDAWKTLPTPVKVTNGRLYVGNASTMPMDVPNTLPEVDGPVSFIVVSATAHVPRTDTPEAERVNGIKTLPDQHVLWLKLAEGKKDQLAFLQQVLPASTCFIEKRLQRGDTVCVCCDSGKDASVGVALAALQLFFDDQGQLLEHGAAASAASKESIRTRLQWIISSRPEANPSRVTLKRVNEFLLSSPSFRRR</sequence>
<proteinExistence type="predicted"/>
<accession>A0A4Q9MUZ5</accession>
<dbReference type="GO" id="GO:0043399">
    <property type="term" value="F:tRNA adenosine(64)-2'-O-ribosylphosphate transferase activity"/>
    <property type="evidence" value="ECO:0007669"/>
    <property type="project" value="InterPro"/>
</dbReference>
<evidence type="ECO:0000259" key="2">
    <source>
        <dbReference type="Pfam" id="PF17184"/>
    </source>
</evidence>
<dbReference type="Pfam" id="PF04179">
    <property type="entry name" value="Init_tRNA_PT"/>
    <property type="match status" value="1"/>
</dbReference>
<dbReference type="InterPro" id="IPR033421">
    <property type="entry name" value="Rit1_DUSP-like"/>
</dbReference>
<feature type="domain" description="Rit1 DUSP-like" evidence="1">
    <location>
        <begin position="363"/>
        <end position="472"/>
    </location>
</feature>
<dbReference type="EMBL" id="ML143401">
    <property type="protein sequence ID" value="TBU31058.1"/>
    <property type="molecule type" value="Genomic_DNA"/>
</dbReference>
<dbReference type="PANTHER" id="PTHR31811">
    <property type="entry name" value="TRNA A64-2'-O-RIBOSYLPHOSPHATE TRANSFERASE"/>
    <property type="match status" value="1"/>
</dbReference>
<dbReference type="InterPro" id="IPR007306">
    <property type="entry name" value="Rit1"/>
</dbReference>
<dbReference type="PIRSF" id="PIRSF007747">
    <property type="entry name" value="Ribosyl_Ptfrase"/>
    <property type="match status" value="1"/>
</dbReference>
<dbReference type="OrthoDB" id="45256at2759"/>